<evidence type="ECO:0000256" key="1">
    <source>
        <dbReference type="ARBA" id="ARBA00004496"/>
    </source>
</evidence>
<keyword evidence="9 14" id="KW-0346">Stress response</keyword>
<evidence type="ECO:0000256" key="2">
    <source>
        <dbReference type="ARBA" id="ARBA00011738"/>
    </source>
</evidence>
<feature type="repeat" description="CXXCXGXG motif" evidence="14">
    <location>
        <begin position="205"/>
        <end position="212"/>
    </location>
</feature>
<sequence length="380" mass="40924">MKRDYYEVLGVSKSSSVDEIKKAYRKIAKENHPDVKPGDKQAEERFKEATEAYAVLSDPDKKAKYDQYGHSGVDFNGQGFGGFGDFSDFADFGLGDVFEMFFGGGMGGGSRRKGPVKGADLRYDLSITLHEAAFGMKKQIEVPVSVYCTECGGSGAAPGTNPTTCSQCGGTGQIRATQRTPFGQIATTKTCVACGGKGTMISSPCSKCNGKGKVKEVKKIEVNIPAGTEDGLSLRYSGYGEAGERGGPSGDLYVVLLVKKDEFFQRNGNDIYVEIPITFVQAALGDEIDVPTLHGDVKIKIPEGTQTSKVFRVKGMGVPYRRGSGCGDQHVRVIVATPTKLTERQKELLSEFGKITTEGQQLGKKSLWDKVKDNVRDAIG</sequence>
<evidence type="ECO:0000256" key="8">
    <source>
        <dbReference type="ARBA" id="ARBA00022833"/>
    </source>
</evidence>
<evidence type="ECO:0000313" key="19">
    <source>
        <dbReference type="Proteomes" id="UP000430508"/>
    </source>
</evidence>
<dbReference type="InterPro" id="IPR036869">
    <property type="entry name" value="J_dom_sf"/>
</dbReference>
<keyword evidence="3 14" id="KW-0963">Cytoplasm</keyword>
<dbReference type="RefSeq" id="WP_019226586.1">
    <property type="nucleotide sequence ID" value="NZ_CP046996.1"/>
</dbReference>
<feature type="binding site" evidence="14">
    <location>
        <position position="165"/>
    </location>
    <ligand>
        <name>Zn(2+)</name>
        <dbReference type="ChEBI" id="CHEBI:29105"/>
        <label>2</label>
    </ligand>
</feature>
<dbReference type="PANTHER" id="PTHR43096">
    <property type="entry name" value="DNAJ HOMOLOG 1, MITOCHONDRIAL-RELATED"/>
    <property type="match status" value="1"/>
</dbReference>
<dbReference type="GO" id="GO:0051082">
    <property type="term" value="F:unfolded protein binding"/>
    <property type="evidence" value="ECO:0007669"/>
    <property type="project" value="UniProtKB-UniRule"/>
</dbReference>
<feature type="binding site" evidence="14">
    <location>
        <position position="191"/>
    </location>
    <ligand>
        <name>Zn(2+)</name>
        <dbReference type="ChEBI" id="CHEBI:29105"/>
        <label>2</label>
    </ligand>
</feature>
<dbReference type="GO" id="GO:0005737">
    <property type="term" value="C:cytoplasm"/>
    <property type="evidence" value="ECO:0007669"/>
    <property type="project" value="UniProtKB-SubCell"/>
</dbReference>
<evidence type="ECO:0000256" key="11">
    <source>
        <dbReference type="ARBA" id="ARBA00053423"/>
    </source>
</evidence>
<dbReference type="InterPro" id="IPR018253">
    <property type="entry name" value="DnaJ_domain_CS"/>
</dbReference>
<evidence type="ECO:0000256" key="13">
    <source>
        <dbReference type="ARBA" id="ARBA00067609"/>
    </source>
</evidence>
<name>A0A857DGI3_9FIRM</name>
<dbReference type="Gene3D" id="2.60.260.20">
    <property type="entry name" value="Urease metallochaperone UreE, N-terminal domain"/>
    <property type="match status" value="2"/>
</dbReference>
<dbReference type="FunFam" id="2.10.230.10:FF:000002">
    <property type="entry name" value="Molecular chaperone DnaJ"/>
    <property type="match status" value="1"/>
</dbReference>
<evidence type="ECO:0000256" key="3">
    <source>
        <dbReference type="ARBA" id="ARBA00022490"/>
    </source>
</evidence>
<feature type="binding site" evidence="14">
    <location>
        <position position="148"/>
    </location>
    <ligand>
        <name>Zn(2+)</name>
        <dbReference type="ChEBI" id="CHEBI:29105"/>
        <label>1</label>
    </ligand>
</feature>
<proteinExistence type="inferred from homology"/>
<comment type="subcellular location">
    <subcellularLocation>
        <location evidence="1 14">Cytoplasm</location>
    </subcellularLocation>
</comment>
<evidence type="ECO:0000256" key="15">
    <source>
        <dbReference type="PROSITE-ProRule" id="PRU00546"/>
    </source>
</evidence>
<keyword evidence="6 14" id="KW-0677">Repeat</keyword>
<feature type="binding site" evidence="14">
    <location>
        <position position="194"/>
    </location>
    <ligand>
        <name>Zn(2+)</name>
        <dbReference type="ChEBI" id="CHEBI:29105"/>
        <label>2</label>
    </ligand>
</feature>
<gene>
    <name evidence="14 18" type="primary">dnaJ</name>
    <name evidence="18" type="ORF">GQ588_03255</name>
</gene>
<protein>
    <recommendedName>
        <fullName evidence="13 14">Chaperone protein DnaJ</fullName>
    </recommendedName>
</protein>
<dbReference type="GO" id="GO:0042026">
    <property type="term" value="P:protein refolding"/>
    <property type="evidence" value="ECO:0007669"/>
    <property type="project" value="TreeGrafter"/>
</dbReference>
<dbReference type="GO" id="GO:0009408">
    <property type="term" value="P:response to heat"/>
    <property type="evidence" value="ECO:0007669"/>
    <property type="project" value="InterPro"/>
</dbReference>
<dbReference type="EMBL" id="CP046996">
    <property type="protein sequence ID" value="QGZ99737.1"/>
    <property type="molecule type" value="Genomic_DNA"/>
</dbReference>
<dbReference type="SUPFAM" id="SSF57938">
    <property type="entry name" value="DnaJ/Hsp40 cysteine-rich domain"/>
    <property type="match status" value="1"/>
</dbReference>
<feature type="binding site" evidence="14">
    <location>
        <position position="151"/>
    </location>
    <ligand>
        <name>Zn(2+)</name>
        <dbReference type="ChEBI" id="CHEBI:29105"/>
        <label>1</label>
    </ligand>
</feature>
<feature type="binding site" evidence="14">
    <location>
        <position position="208"/>
    </location>
    <ligand>
        <name>Zn(2+)</name>
        <dbReference type="ChEBI" id="CHEBI:29105"/>
        <label>1</label>
    </ligand>
</feature>
<comment type="function">
    <text evidence="11 14">Participates actively in the response to hyperosmotic and heat shock by preventing the aggregation of stress-denatured proteins and by disaggregating proteins, also in an autonomous, DnaK-independent fashion. Unfolded proteins bind initially to DnaJ; upon interaction with the DnaJ-bound protein, DnaK hydrolyzes its bound ATP, resulting in the formation of a stable complex. GrpE releases ADP from DnaK; ATP binding to DnaK triggers the release of the substrate protein, thus completing the reaction cycle. Several rounds of ATP-dependent interactions between DnaJ, DnaK and GrpE are required for fully efficient folding. Also involved, together with DnaK and GrpE, in the DNA replication of plasmids through activation of initiation proteins.</text>
</comment>
<feature type="repeat" description="CXXCXGXG motif" evidence="14">
    <location>
        <begin position="148"/>
        <end position="155"/>
    </location>
</feature>
<dbReference type="GO" id="GO:0031072">
    <property type="term" value="F:heat shock protein binding"/>
    <property type="evidence" value="ECO:0007669"/>
    <property type="project" value="InterPro"/>
</dbReference>
<dbReference type="AlphaFoldDB" id="A0A857DGI3"/>
<keyword evidence="5 14" id="KW-0479">Metal-binding</keyword>
<dbReference type="Pfam" id="PF01556">
    <property type="entry name" value="DnaJ_C"/>
    <property type="match status" value="1"/>
</dbReference>
<evidence type="ECO:0000256" key="12">
    <source>
        <dbReference type="ARBA" id="ARBA00061004"/>
    </source>
</evidence>
<dbReference type="NCBIfam" id="TIGR02349">
    <property type="entry name" value="DnaJ_bact"/>
    <property type="match status" value="1"/>
</dbReference>
<feature type="zinc finger region" description="CR-type" evidence="15">
    <location>
        <begin position="135"/>
        <end position="217"/>
    </location>
</feature>
<dbReference type="PRINTS" id="PR00625">
    <property type="entry name" value="JDOMAIN"/>
</dbReference>
<dbReference type="GO" id="GO:0008270">
    <property type="term" value="F:zinc ion binding"/>
    <property type="evidence" value="ECO:0007669"/>
    <property type="project" value="UniProtKB-UniRule"/>
</dbReference>
<dbReference type="Pfam" id="PF00684">
    <property type="entry name" value="DnaJ_CXXCXGXG"/>
    <property type="match status" value="1"/>
</dbReference>
<comment type="subunit">
    <text evidence="2 14">Homodimer.</text>
</comment>
<dbReference type="InterPro" id="IPR002939">
    <property type="entry name" value="DnaJ_C"/>
</dbReference>
<dbReference type="CDD" id="cd06257">
    <property type="entry name" value="DnaJ"/>
    <property type="match status" value="1"/>
</dbReference>
<evidence type="ECO:0000256" key="6">
    <source>
        <dbReference type="ARBA" id="ARBA00022737"/>
    </source>
</evidence>
<evidence type="ECO:0000259" key="17">
    <source>
        <dbReference type="PROSITE" id="PS51188"/>
    </source>
</evidence>
<dbReference type="GO" id="GO:0006260">
    <property type="term" value="P:DNA replication"/>
    <property type="evidence" value="ECO:0007669"/>
    <property type="project" value="UniProtKB-KW"/>
</dbReference>
<evidence type="ECO:0000256" key="9">
    <source>
        <dbReference type="ARBA" id="ARBA00023016"/>
    </source>
</evidence>
<dbReference type="Gene3D" id="1.10.287.110">
    <property type="entry name" value="DnaJ domain"/>
    <property type="match status" value="1"/>
</dbReference>
<dbReference type="InterPro" id="IPR001305">
    <property type="entry name" value="HSP_DnaJ_Cys-rich_dom"/>
</dbReference>
<feature type="domain" description="CR-type" evidence="17">
    <location>
        <begin position="135"/>
        <end position="217"/>
    </location>
</feature>
<organism evidence="18 19">
    <name type="scientific">Dehalobacter restrictus</name>
    <dbReference type="NCBI Taxonomy" id="55583"/>
    <lineage>
        <taxon>Bacteria</taxon>
        <taxon>Bacillati</taxon>
        <taxon>Bacillota</taxon>
        <taxon>Clostridia</taxon>
        <taxon>Eubacteriales</taxon>
        <taxon>Desulfitobacteriaceae</taxon>
        <taxon>Dehalobacter</taxon>
    </lineage>
</organism>
<dbReference type="FunFam" id="2.60.260.20:FF:000004">
    <property type="entry name" value="Molecular chaperone DnaJ"/>
    <property type="match status" value="1"/>
</dbReference>
<comment type="similarity">
    <text evidence="12 14">Belongs to the DnaJ family.</text>
</comment>
<dbReference type="Gene3D" id="2.10.230.10">
    <property type="entry name" value="Heat shock protein DnaJ, cysteine-rich domain"/>
    <property type="match status" value="1"/>
</dbReference>
<dbReference type="SUPFAM" id="SSF46565">
    <property type="entry name" value="Chaperone J-domain"/>
    <property type="match status" value="1"/>
</dbReference>
<dbReference type="Pfam" id="PF00226">
    <property type="entry name" value="DnaJ"/>
    <property type="match status" value="1"/>
</dbReference>
<dbReference type="Proteomes" id="UP000430508">
    <property type="component" value="Chromosome"/>
</dbReference>
<dbReference type="PANTHER" id="PTHR43096:SF48">
    <property type="entry name" value="CHAPERONE PROTEIN DNAJ"/>
    <property type="match status" value="1"/>
</dbReference>
<dbReference type="GO" id="GO:0005524">
    <property type="term" value="F:ATP binding"/>
    <property type="evidence" value="ECO:0007669"/>
    <property type="project" value="InterPro"/>
</dbReference>
<dbReference type="InterPro" id="IPR001623">
    <property type="entry name" value="DnaJ_domain"/>
</dbReference>
<comment type="domain">
    <text evidence="14">The J domain is necessary and sufficient to stimulate DnaK ATPase activity. Zinc center 1 plays an important role in the autonomous, DnaK-independent chaperone activity of DnaJ. Zinc center 2 is essential for interaction with DnaK and for DnaJ activity.</text>
</comment>
<keyword evidence="10 14" id="KW-0143">Chaperone</keyword>
<dbReference type="PROSITE" id="PS50076">
    <property type="entry name" value="DNAJ_2"/>
    <property type="match status" value="1"/>
</dbReference>
<dbReference type="CDD" id="cd10747">
    <property type="entry name" value="DnaJ_C"/>
    <property type="match status" value="1"/>
</dbReference>
<accession>A0A857DGI3</accession>
<feature type="binding site" evidence="14">
    <location>
        <position position="168"/>
    </location>
    <ligand>
        <name>Zn(2+)</name>
        <dbReference type="ChEBI" id="CHEBI:29105"/>
        <label>2</label>
    </ligand>
</feature>
<evidence type="ECO:0000256" key="4">
    <source>
        <dbReference type="ARBA" id="ARBA00022705"/>
    </source>
</evidence>
<keyword evidence="8 14" id="KW-0862">Zinc</keyword>
<dbReference type="PROSITE" id="PS00636">
    <property type="entry name" value="DNAJ_1"/>
    <property type="match status" value="1"/>
</dbReference>
<dbReference type="PROSITE" id="PS51188">
    <property type="entry name" value="ZF_CR"/>
    <property type="match status" value="1"/>
</dbReference>
<dbReference type="SMART" id="SM00271">
    <property type="entry name" value="DnaJ"/>
    <property type="match status" value="1"/>
</dbReference>
<keyword evidence="4 14" id="KW-0235">DNA replication</keyword>
<feature type="domain" description="J" evidence="16">
    <location>
        <begin position="4"/>
        <end position="69"/>
    </location>
</feature>
<comment type="cofactor">
    <cofactor evidence="14">
        <name>Zn(2+)</name>
        <dbReference type="ChEBI" id="CHEBI:29105"/>
    </cofactor>
    <text evidence="14">Binds 2 Zn(2+) ions per monomer.</text>
</comment>
<dbReference type="HAMAP" id="MF_01152">
    <property type="entry name" value="DnaJ"/>
    <property type="match status" value="1"/>
</dbReference>
<evidence type="ECO:0000313" key="18">
    <source>
        <dbReference type="EMBL" id="QGZ99737.1"/>
    </source>
</evidence>
<feature type="binding site" evidence="14">
    <location>
        <position position="205"/>
    </location>
    <ligand>
        <name>Zn(2+)</name>
        <dbReference type="ChEBI" id="CHEBI:29105"/>
        <label>1</label>
    </ligand>
</feature>
<evidence type="ECO:0000256" key="10">
    <source>
        <dbReference type="ARBA" id="ARBA00023186"/>
    </source>
</evidence>
<evidence type="ECO:0000259" key="16">
    <source>
        <dbReference type="PROSITE" id="PS50076"/>
    </source>
</evidence>
<dbReference type="FunFam" id="1.10.287.110:FF:000034">
    <property type="entry name" value="Chaperone protein DnaJ"/>
    <property type="match status" value="1"/>
</dbReference>
<feature type="repeat" description="CXXCXGXG motif" evidence="14">
    <location>
        <begin position="165"/>
        <end position="172"/>
    </location>
</feature>
<dbReference type="NCBIfam" id="NF008035">
    <property type="entry name" value="PRK10767.1"/>
    <property type="match status" value="1"/>
</dbReference>
<dbReference type="CDD" id="cd10719">
    <property type="entry name" value="DnaJ_zf"/>
    <property type="match status" value="1"/>
</dbReference>
<dbReference type="InterPro" id="IPR012724">
    <property type="entry name" value="DnaJ"/>
</dbReference>
<evidence type="ECO:0000256" key="5">
    <source>
        <dbReference type="ARBA" id="ARBA00022723"/>
    </source>
</evidence>
<keyword evidence="7 14" id="KW-0863">Zinc-finger</keyword>
<dbReference type="InterPro" id="IPR008971">
    <property type="entry name" value="HSP40/DnaJ_pept-bd"/>
</dbReference>
<evidence type="ECO:0000256" key="14">
    <source>
        <dbReference type="HAMAP-Rule" id="MF_01152"/>
    </source>
</evidence>
<evidence type="ECO:0000256" key="7">
    <source>
        <dbReference type="ARBA" id="ARBA00022771"/>
    </source>
</evidence>
<dbReference type="InterPro" id="IPR036410">
    <property type="entry name" value="HSP_DnaJ_Cys-rich_dom_sf"/>
</dbReference>
<feature type="repeat" description="CXXCXGXG motif" evidence="14">
    <location>
        <begin position="191"/>
        <end position="198"/>
    </location>
</feature>
<reference evidence="18 19" key="1">
    <citation type="submission" date="2019-12" db="EMBL/GenBank/DDBJ databases">
        <title>Sequence classification of anaerobic respiratory reductive dehalogenases: First we see many, then we see few.</title>
        <authorList>
            <person name="Molenda O."/>
            <person name="Puentes Jacome L.A."/>
            <person name="Cao X."/>
            <person name="Nesbo C.L."/>
            <person name="Tang S."/>
            <person name="Morson N."/>
            <person name="Patron J."/>
            <person name="Lomheim L."/>
            <person name="Wishart D.S."/>
            <person name="Edwards E.A."/>
        </authorList>
    </citation>
    <scope>NUCLEOTIDE SEQUENCE [LARGE SCALE GENOMIC DNA]</scope>
    <source>
        <strain evidence="18 19">12DCA</strain>
    </source>
</reference>
<dbReference type="SUPFAM" id="SSF49493">
    <property type="entry name" value="HSP40/DnaJ peptide-binding domain"/>
    <property type="match status" value="2"/>
</dbReference>